<dbReference type="EMBL" id="LAZR01000101">
    <property type="protein sequence ID" value="KKN91684.1"/>
    <property type="molecule type" value="Genomic_DNA"/>
</dbReference>
<dbReference type="AlphaFoldDB" id="A0A0F9UJ39"/>
<sequence length="157" mass="16741">MSVVSALRVTLIFLLAVLVATILATVVQTQVNLYDLEQIGTDISTADRLGTTGKDLINFFPLMCLLVTLSFIFALPAAELVGRILKPWRTVVYLLAGAVGIWVAFQAVNAYVPPPVFIAATRQSPGTLAMMAGVAIGSGLFALLTRPKARRGLRVLG</sequence>
<feature type="transmembrane region" description="Helical" evidence="1">
    <location>
        <begin position="56"/>
        <end position="78"/>
    </location>
</feature>
<evidence type="ECO:0000256" key="1">
    <source>
        <dbReference type="SAM" id="Phobius"/>
    </source>
</evidence>
<comment type="caution">
    <text evidence="2">The sequence shown here is derived from an EMBL/GenBank/DDBJ whole genome shotgun (WGS) entry which is preliminary data.</text>
</comment>
<proteinExistence type="predicted"/>
<reference evidence="2" key="1">
    <citation type="journal article" date="2015" name="Nature">
        <title>Complex archaea that bridge the gap between prokaryotes and eukaryotes.</title>
        <authorList>
            <person name="Spang A."/>
            <person name="Saw J.H."/>
            <person name="Jorgensen S.L."/>
            <person name="Zaremba-Niedzwiedzka K."/>
            <person name="Martijn J."/>
            <person name="Lind A.E."/>
            <person name="van Eijk R."/>
            <person name="Schleper C."/>
            <person name="Guy L."/>
            <person name="Ettema T.J."/>
        </authorList>
    </citation>
    <scope>NUCLEOTIDE SEQUENCE</scope>
</reference>
<accession>A0A0F9UJ39</accession>
<name>A0A0F9UJ39_9ZZZZ</name>
<evidence type="ECO:0000313" key="2">
    <source>
        <dbReference type="EMBL" id="KKN91684.1"/>
    </source>
</evidence>
<protein>
    <submittedName>
        <fullName evidence="2">Uncharacterized protein</fullName>
    </submittedName>
</protein>
<feature type="transmembrane region" description="Helical" evidence="1">
    <location>
        <begin position="90"/>
        <end position="112"/>
    </location>
</feature>
<organism evidence="2">
    <name type="scientific">marine sediment metagenome</name>
    <dbReference type="NCBI Taxonomy" id="412755"/>
    <lineage>
        <taxon>unclassified sequences</taxon>
        <taxon>metagenomes</taxon>
        <taxon>ecological metagenomes</taxon>
    </lineage>
</organism>
<gene>
    <name evidence="2" type="ORF">LCGC14_0215660</name>
</gene>
<feature type="transmembrane region" description="Helical" evidence="1">
    <location>
        <begin position="124"/>
        <end position="144"/>
    </location>
</feature>
<keyword evidence="1" id="KW-0812">Transmembrane</keyword>
<keyword evidence="1" id="KW-0472">Membrane</keyword>
<keyword evidence="1" id="KW-1133">Transmembrane helix</keyword>